<feature type="compositionally biased region" description="Polar residues" evidence="1">
    <location>
        <begin position="218"/>
        <end position="229"/>
    </location>
</feature>
<feature type="region of interest" description="Disordered" evidence="1">
    <location>
        <begin position="1"/>
        <end position="36"/>
    </location>
</feature>
<protein>
    <submittedName>
        <fullName evidence="2">Uncharacterized protein</fullName>
    </submittedName>
</protein>
<evidence type="ECO:0000313" key="2">
    <source>
        <dbReference type="EMBL" id="CED82945.1"/>
    </source>
</evidence>
<reference evidence="2" key="1">
    <citation type="submission" date="2014-08" db="EMBL/GenBank/DDBJ databases">
        <authorList>
            <person name="Sharma Rahul"/>
            <person name="Thines Marco"/>
        </authorList>
    </citation>
    <scope>NUCLEOTIDE SEQUENCE</scope>
</reference>
<sequence length="445" mass="48587">MDTQTSHPALALSLSDGSESDSSFTEVQYDPAKDREWLEDEEEEAVVAAAVAVNIDDENREQEKASEVVIESSSQAVTKKEKENGELLIWDKNGWDDMVLLKAFDAAREEYQAYHAPIAPYKPFVADPMLAIRSKERSSNSWKLKLELKEQLAREAKEAKGIPPPGVSNTLNLWYTRLVPSASGSKSNAPLASSSTNSGQPKSSTNSSKGRSKRSAQPDISINPYGSTPSKKRHKRSNQTTPPSIIHSLSPTHNDYTPDSPSYTPQSPTFSIPGSPSPRSIDQAPIEPEVEKYDKQGQDLRSDDGRGIEEEQWEEGREVEFGFLGVGGGGMLDSNQWDDSSLVEDWERQKKNWQAQHGTTKSWLDLALEAQARGESISSLDIQPAVPLSSTSTSIPTSSISSASSGIDKVAERNIARFKAVAQAGIQPTKGTGLEDNTSGELCYD</sequence>
<organism evidence="2">
    <name type="scientific">Phaffia rhodozyma</name>
    <name type="common">Yeast</name>
    <name type="synonym">Xanthophyllomyces dendrorhous</name>
    <dbReference type="NCBI Taxonomy" id="264483"/>
    <lineage>
        <taxon>Eukaryota</taxon>
        <taxon>Fungi</taxon>
        <taxon>Dikarya</taxon>
        <taxon>Basidiomycota</taxon>
        <taxon>Agaricomycotina</taxon>
        <taxon>Tremellomycetes</taxon>
        <taxon>Cystofilobasidiales</taxon>
        <taxon>Mrakiaceae</taxon>
        <taxon>Phaffia</taxon>
    </lineage>
</organism>
<name>A0A0F7SR11_PHARH</name>
<accession>A0A0F7SR11</accession>
<dbReference type="AlphaFoldDB" id="A0A0F7SR11"/>
<dbReference type="EMBL" id="LN483142">
    <property type="protein sequence ID" value="CED82945.1"/>
    <property type="molecule type" value="Genomic_DNA"/>
</dbReference>
<feature type="region of interest" description="Disordered" evidence="1">
    <location>
        <begin position="182"/>
        <end position="316"/>
    </location>
</feature>
<feature type="compositionally biased region" description="Polar residues" evidence="1">
    <location>
        <begin position="182"/>
        <end position="209"/>
    </location>
</feature>
<evidence type="ECO:0000256" key="1">
    <source>
        <dbReference type="SAM" id="MobiDB-lite"/>
    </source>
</evidence>
<feature type="compositionally biased region" description="Low complexity" evidence="1">
    <location>
        <begin position="9"/>
        <end position="23"/>
    </location>
</feature>
<feature type="compositionally biased region" description="Basic and acidic residues" evidence="1">
    <location>
        <begin position="289"/>
        <end position="316"/>
    </location>
</feature>
<proteinExistence type="predicted"/>
<feature type="compositionally biased region" description="Polar residues" evidence="1">
    <location>
        <begin position="238"/>
        <end position="280"/>
    </location>
</feature>